<reference evidence="2" key="1">
    <citation type="submission" date="2021-01" db="UniProtKB">
        <authorList>
            <consortium name="EnsemblMetazoa"/>
        </authorList>
    </citation>
    <scope>IDENTIFICATION</scope>
</reference>
<sequence length="289" mass="32503">MRFGVVVTDDDPLWGGEKGVGDYIIKRFEGRNSSRDEFTAIHGVSGQLPDKKDIITYDGFIFTGSHHSVNDDSPWMRRLEVFIRNAYQTSQEFGRPRMVGICFGHQLIAKALGGHIGGNPDKKFNFGSIDINVDEGFLSNDFATQVSFKKRRKSSITMMKFHGECVLEAPKIARLIGSSEQCKNEILMYGNTVLTTQGHPEYTKNVMALTNSKIMSRIGRLDEDEIKRNLDQIVNDDAENCTDMVNAFLHHMPLSINDRMSNLAITGKNQKKNATSKRAMFKRTETIAA</sequence>
<dbReference type="OrthoDB" id="92161at2759"/>
<dbReference type="Gene3D" id="3.40.50.880">
    <property type="match status" value="1"/>
</dbReference>
<dbReference type="SUPFAM" id="SSF52317">
    <property type="entry name" value="Class I glutamine amidotransferase-like"/>
    <property type="match status" value="1"/>
</dbReference>
<dbReference type="PROSITE" id="PS51273">
    <property type="entry name" value="GATASE_TYPE_1"/>
    <property type="match status" value="1"/>
</dbReference>
<evidence type="ECO:0000313" key="2">
    <source>
        <dbReference type="EnsemblMetazoa" id="CLYHEMP006436.1"/>
    </source>
</evidence>
<evidence type="ECO:0000259" key="1">
    <source>
        <dbReference type="Pfam" id="PF00117"/>
    </source>
</evidence>
<protein>
    <recommendedName>
        <fullName evidence="1">Glutamine amidotransferase domain-containing protein</fullName>
    </recommendedName>
</protein>
<dbReference type="InterPro" id="IPR017926">
    <property type="entry name" value="GATASE"/>
</dbReference>
<dbReference type="PANTHER" id="PTHR42695:SF5">
    <property type="entry name" value="GLUTAMINE AMIDOTRANSFERASE YLR126C-RELATED"/>
    <property type="match status" value="1"/>
</dbReference>
<dbReference type="Pfam" id="PF00117">
    <property type="entry name" value="GATase"/>
    <property type="match status" value="1"/>
</dbReference>
<name>A0A7M5WRK9_9CNID</name>
<proteinExistence type="predicted"/>
<dbReference type="EnsemblMetazoa" id="CLYHEMT006436.1">
    <property type="protein sequence ID" value="CLYHEMP006436.1"/>
    <property type="gene ID" value="CLYHEMG006436"/>
</dbReference>
<dbReference type="PANTHER" id="PTHR42695">
    <property type="entry name" value="GLUTAMINE AMIDOTRANSFERASE YLR126C-RELATED"/>
    <property type="match status" value="1"/>
</dbReference>
<dbReference type="GO" id="GO:0005829">
    <property type="term" value="C:cytosol"/>
    <property type="evidence" value="ECO:0007669"/>
    <property type="project" value="TreeGrafter"/>
</dbReference>
<dbReference type="CDD" id="cd01741">
    <property type="entry name" value="GATase1_1"/>
    <property type="match status" value="1"/>
</dbReference>
<feature type="domain" description="Glutamine amidotransferase" evidence="1">
    <location>
        <begin position="57"/>
        <end position="205"/>
    </location>
</feature>
<dbReference type="InterPro" id="IPR029062">
    <property type="entry name" value="Class_I_gatase-like"/>
</dbReference>
<organism evidence="2 3">
    <name type="scientific">Clytia hemisphaerica</name>
    <dbReference type="NCBI Taxonomy" id="252671"/>
    <lineage>
        <taxon>Eukaryota</taxon>
        <taxon>Metazoa</taxon>
        <taxon>Cnidaria</taxon>
        <taxon>Hydrozoa</taxon>
        <taxon>Hydroidolina</taxon>
        <taxon>Leptothecata</taxon>
        <taxon>Obeliida</taxon>
        <taxon>Clytiidae</taxon>
        <taxon>Clytia</taxon>
    </lineage>
</organism>
<accession>A0A7M5WRK9</accession>
<evidence type="ECO:0000313" key="3">
    <source>
        <dbReference type="Proteomes" id="UP000594262"/>
    </source>
</evidence>
<dbReference type="GeneID" id="136808814"/>
<dbReference type="AlphaFoldDB" id="A0A7M5WRK9"/>
<dbReference type="RefSeq" id="XP_066921460.1">
    <property type="nucleotide sequence ID" value="XM_067065359.1"/>
</dbReference>
<dbReference type="InterPro" id="IPR044992">
    <property type="entry name" value="ChyE-like"/>
</dbReference>
<keyword evidence="3" id="KW-1185">Reference proteome</keyword>
<dbReference type="Proteomes" id="UP000594262">
    <property type="component" value="Unplaced"/>
</dbReference>